<keyword evidence="2" id="KW-1185">Reference proteome</keyword>
<protein>
    <recommendedName>
        <fullName evidence="3">Reverse transcriptase domain-containing protein</fullName>
    </recommendedName>
</protein>
<reference evidence="1" key="1">
    <citation type="submission" date="2020-08" db="EMBL/GenBank/DDBJ databases">
        <title>Multicomponent nature underlies the extraordinary mechanical properties of spider dragline silk.</title>
        <authorList>
            <person name="Kono N."/>
            <person name="Nakamura H."/>
            <person name="Mori M."/>
            <person name="Yoshida Y."/>
            <person name="Ohtoshi R."/>
            <person name="Malay A.D."/>
            <person name="Moran D.A.P."/>
            <person name="Tomita M."/>
            <person name="Numata K."/>
            <person name="Arakawa K."/>
        </authorList>
    </citation>
    <scope>NUCLEOTIDE SEQUENCE</scope>
</reference>
<sequence length="91" mass="10414">MKVSEKAINTTLKGIAAWEEDLKLIINTDKTNYCTFSSGRRHGSTFNAIIKTKESQINKVDFPSYIGVILDPELRFMKHIKQIAIRSQRKS</sequence>
<gene>
    <name evidence="1" type="ORF">TNIN_172401</name>
</gene>
<evidence type="ECO:0000313" key="1">
    <source>
        <dbReference type="EMBL" id="GFY51697.1"/>
    </source>
</evidence>
<dbReference type="Proteomes" id="UP000886998">
    <property type="component" value="Unassembled WGS sequence"/>
</dbReference>
<dbReference type="OrthoDB" id="416454at2759"/>
<evidence type="ECO:0008006" key="3">
    <source>
        <dbReference type="Google" id="ProtNLM"/>
    </source>
</evidence>
<dbReference type="AlphaFoldDB" id="A0A8X6XDD3"/>
<comment type="caution">
    <text evidence="1">The sequence shown here is derived from an EMBL/GenBank/DDBJ whole genome shotgun (WGS) entry which is preliminary data.</text>
</comment>
<name>A0A8X6XDD3_9ARAC</name>
<organism evidence="1 2">
    <name type="scientific">Trichonephila inaurata madagascariensis</name>
    <dbReference type="NCBI Taxonomy" id="2747483"/>
    <lineage>
        <taxon>Eukaryota</taxon>
        <taxon>Metazoa</taxon>
        <taxon>Ecdysozoa</taxon>
        <taxon>Arthropoda</taxon>
        <taxon>Chelicerata</taxon>
        <taxon>Arachnida</taxon>
        <taxon>Araneae</taxon>
        <taxon>Araneomorphae</taxon>
        <taxon>Entelegynae</taxon>
        <taxon>Araneoidea</taxon>
        <taxon>Nephilidae</taxon>
        <taxon>Trichonephila</taxon>
        <taxon>Trichonephila inaurata</taxon>
    </lineage>
</organism>
<dbReference type="EMBL" id="BMAV01008255">
    <property type="protein sequence ID" value="GFY51697.1"/>
    <property type="molecule type" value="Genomic_DNA"/>
</dbReference>
<evidence type="ECO:0000313" key="2">
    <source>
        <dbReference type="Proteomes" id="UP000886998"/>
    </source>
</evidence>
<proteinExistence type="predicted"/>
<accession>A0A8X6XDD3</accession>